<reference evidence="3 4" key="1">
    <citation type="journal article" date="2016" name="Mol. Biol. Evol.">
        <title>Comparative Genomics of Early-Diverging Mushroom-Forming Fungi Provides Insights into the Origins of Lignocellulose Decay Capabilities.</title>
        <authorList>
            <person name="Nagy L.G."/>
            <person name="Riley R."/>
            <person name="Tritt A."/>
            <person name="Adam C."/>
            <person name="Daum C."/>
            <person name="Floudas D."/>
            <person name="Sun H."/>
            <person name="Yadav J.S."/>
            <person name="Pangilinan J."/>
            <person name="Larsson K.H."/>
            <person name="Matsuura K."/>
            <person name="Barry K."/>
            <person name="Labutti K."/>
            <person name="Kuo R."/>
            <person name="Ohm R.A."/>
            <person name="Bhattacharya S.S."/>
            <person name="Shirouzu T."/>
            <person name="Yoshinaga Y."/>
            <person name="Martin F.M."/>
            <person name="Grigoriev I.V."/>
            <person name="Hibbett D.S."/>
        </authorList>
    </citation>
    <scope>NUCLEOTIDE SEQUENCE [LARGE SCALE GENOMIC DNA]</scope>
    <source>
        <strain evidence="3 4">L-15889</strain>
    </source>
</reference>
<keyword evidence="4" id="KW-1185">Reference proteome</keyword>
<name>A0A165KKV4_9APHY</name>
<feature type="compositionally biased region" description="Low complexity" evidence="1">
    <location>
        <begin position="24"/>
        <end position="41"/>
    </location>
</feature>
<dbReference type="OrthoDB" id="10039566at2759"/>
<evidence type="ECO:0000256" key="1">
    <source>
        <dbReference type="SAM" id="MobiDB-lite"/>
    </source>
</evidence>
<dbReference type="AlphaFoldDB" id="A0A165KKV4"/>
<evidence type="ECO:0008006" key="5">
    <source>
        <dbReference type="Google" id="ProtNLM"/>
    </source>
</evidence>
<proteinExistence type="predicted"/>
<keyword evidence="2" id="KW-0812">Transmembrane</keyword>
<evidence type="ECO:0000313" key="3">
    <source>
        <dbReference type="EMBL" id="KZT63268.1"/>
    </source>
</evidence>
<keyword evidence="2" id="KW-1133">Transmembrane helix</keyword>
<sequence>MSSDSEPAGHRIDKGKGRARSPDPTESSPLLGSTSGSYTSGVDPESPPLARRLYSRLLTVFVVSLSLCVFALLLCTVIIFSYRSRAVSASPDDIIQHALVVRGPDRVDVLNTTGDGGIWMKIHGRVGLDAGHVAGVNTVEGDSFVEDAWKAIGRWGIRRLGKVSVNLSAIAVTPEGDASHSLSTITLPPLELPLTANPPPDNTWLTPVAIPVLIRPTTDAKTLMRFVRQSWKEGTIRVKASIQQADVTGGGLTDGGWRRHIRISHSDIQTAVHISSLPHPGDDLPEASRFVTLDSFLIKSANDTLNISANATLINPIQSSLNAIVPSLPFIVYLPPNGTSPPVPLAHVQTSPFALTCGNTSLALTGVVLPLPHNASGALSEFLGAYISARDADILLETTLLPDVRVPTKFPAPHPRPQILHDVKIKDMKVKPVGQGMIASGTVLARVVLPPGIEVGIDVVRVFPDLLVYDGEVPESRAYDEDGLAIQVLNFPVDDGDRDVPPQPPLPDPLPERAFAHIRPDDWLPAFSEPGESRPGEGTVVNVSADIVDVPLEVLPGREREFSNFVSKVVFGTQGAVAGLQGEAAVAVHVNGLPFENGRHGEMQLTGLPFKGIVRIGKRNMLGDLSMDLNSARGLA</sequence>
<organism evidence="3 4">
    <name type="scientific">Daedalea quercina L-15889</name>
    <dbReference type="NCBI Taxonomy" id="1314783"/>
    <lineage>
        <taxon>Eukaryota</taxon>
        <taxon>Fungi</taxon>
        <taxon>Dikarya</taxon>
        <taxon>Basidiomycota</taxon>
        <taxon>Agaricomycotina</taxon>
        <taxon>Agaricomycetes</taxon>
        <taxon>Polyporales</taxon>
        <taxon>Fomitopsis</taxon>
    </lineage>
</organism>
<dbReference type="Proteomes" id="UP000076727">
    <property type="component" value="Unassembled WGS sequence"/>
</dbReference>
<accession>A0A165KKV4</accession>
<feature type="region of interest" description="Disordered" evidence="1">
    <location>
        <begin position="1"/>
        <end position="45"/>
    </location>
</feature>
<dbReference type="EMBL" id="KV429205">
    <property type="protein sequence ID" value="KZT63268.1"/>
    <property type="molecule type" value="Genomic_DNA"/>
</dbReference>
<dbReference type="STRING" id="1314783.A0A165KKV4"/>
<protein>
    <recommendedName>
        <fullName evidence="5">Pre-rRNA processing protein</fullName>
    </recommendedName>
</protein>
<feature type="compositionally biased region" description="Basic and acidic residues" evidence="1">
    <location>
        <begin position="7"/>
        <end position="23"/>
    </location>
</feature>
<keyword evidence="2" id="KW-0472">Membrane</keyword>
<gene>
    <name evidence="3" type="ORF">DAEQUDRAFT_770765</name>
</gene>
<feature type="transmembrane region" description="Helical" evidence="2">
    <location>
        <begin position="57"/>
        <end position="82"/>
    </location>
</feature>
<evidence type="ECO:0000256" key="2">
    <source>
        <dbReference type="SAM" id="Phobius"/>
    </source>
</evidence>
<evidence type="ECO:0000313" key="4">
    <source>
        <dbReference type="Proteomes" id="UP000076727"/>
    </source>
</evidence>